<feature type="domain" description="Reverse transcriptase" evidence="4">
    <location>
        <begin position="821"/>
        <end position="1115"/>
    </location>
</feature>
<reference evidence="5 6" key="1">
    <citation type="submission" date="2019-12" db="EMBL/GenBank/DDBJ databases">
        <title>A genome sequence resource for the geographically widespread anthracnose pathogen Colletotrichum asianum.</title>
        <authorList>
            <person name="Meng Y."/>
        </authorList>
    </citation>
    <scope>NUCLEOTIDE SEQUENCE [LARGE SCALE GENOMIC DNA]</scope>
    <source>
        <strain evidence="5 6">ICMP 18580</strain>
    </source>
</reference>
<dbReference type="OrthoDB" id="4834558at2759"/>
<dbReference type="CDD" id="cd01650">
    <property type="entry name" value="RT_nLTR_like"/>
    <property type="match status" value="1"/>
</dbReference>
<proteinExistence type="predicted"/>
<keyword evidence="6" id="KW-1185">Reference proteome</keyword>
<protein>
    <recommendedName>
        <fullName evidence="4">Reverse transcriptase domain-containing protein</fullName>
    </recommendedName>
</protein>
<feature type="region of interest" description="Disordered" evidence="3">
    <location>
        <begin position="502"/>
        <end position="740"/>
    </location>
</feature>
<dbReference type="Pfam" id="PF14529">
    <property type="entry name" value="Exo_endo_phos_2"/>
    <property type="match status" value="1"/>
</dbReference>
<dbReference type="Gene3D" id="3.60.10.10">
    <property type="entry name" value="Endonuclease/exonuclease/phosphatase"/>
    <property type="match status" value="1"/>
</dbReference>
<dbReference type="GO" id="GO:0003824">
    <property type="term" value="F:catalytic activity"/>
    <property type="evidence" value="ECO:0007669"/>
    <property type="project" value="InterPro"/>
</dbReference>
<dbReference type="InterPro" id="IPR000477">
    <property type="entry name" value="RT_dom"/>
</dbReference>
<accession>A0A8H3W2H0</accession>
<keyword evidence="2" id="KW-0496">Mitochondrion</keyword>
<evidence type="ECO:0000313" key="5">
    <source>
        <dbReference type="EMBL" id="KAF0321121.1"/>
    </source>
</evidence>
<feature type="compositionally biased region" description="Low complexity" evidence="3">
    <location>
        <begin position="611"/>
        <end position="658"/>
    </location>
</feature>
<feature type="compositionally biased region" description="Basic residues" evidence="3">
    <location>
        <begin position="515"/>
        <end position="526"/>
    </location>
</feature>
<dbReference type="SUPFAM" id="SSF56219">
    <property type="entry name" value="DNase I-like"/>
    <property type="match status" value="1"/>
</dbReference>
<dbReference type="SUPFAM" id="SSF56672">
    <property type="entry name" value="DNA/RNA polymerases"/>
    <property type="match status" value="1"/>
</dbReference>
<evidence type="ECO:0000256" key="2">
    <source>
        <dbReference type="ARBA" id="ARBA00023128"/>
    </source>
</evidence>
<evidence type="ECO:0000313" key="6">
    <source>
        <dbReference type="Proteomes" id="UP000434172"/>
    </source>
</evidence>
<dbReference type="PROSITE" id="PS50878">
    <property type="entry name" value="RT_POL"/>
    <property type="match status" value="1"/>
</dbReference>
<dbReference type="Proteomes" id="UP000434172">
    <property type="component" value="Unassembled WGS sequence"/>
</dbReference>
<dbReference type="PANTHER" id="PTHR33481">
    <property type="entry name" value="REVERSE TRANSCRIPTASE"/>
    <property type="match status" value="1"/>
</dbReference>
<feature type="compositionally biased region" description="Low complexity" evidence="3">
    <location>
        <begin position="551"/>
        <end position="572"/>
    </location>
</feature>
<evidence type="ECO:0000259" key="4">
    <source>
        <dbReference type="PROSITE" id="PS50878"/>
    </source>
</evidence>
<dbReference type="InterPro" id="IPR043502">
    <property type="entry name" value="DNA/RNA_pol_sf"/>
</dbReference>
<dbReference type="EMBL" id="WOWK01000075">
    <property type="protein sequence ID" value="KAF0321121.1"/>
    <property type="molecule type" value="Genomic_DNA"/>
</dbReference>
<feature type="compositionally biased region" description="Polar residues" evidence="3">
    <location>
        <begin position="714"/>
        <end position="736"/>
    </location>
</feature>
<organism evidence="5 6">
    <name type="scientific">Colletotrichum asianum</name>
    <dbReference type="NCBI Taxonomy" id="702518"/>
    <lineage>
        <taxon>Eukaryota</taxon>
        <taxon>Fungi</taxon>
        <taxon>Dikarya</taxon>
        <taxon>Ascomycota</taxon>
        <taxon>Pezizomycotina</taxon>
        <taxon>Sordariomycetes</taxon>
        <taxon>Hypocreomycetidae</taxon>
        <taxon>Glomerellales</taxon>
        <taxon>Glomerellaceae</taxon>
        <taxon>Colletotrichum</taxon>
        <taxon>Colletotrichum gloeosporioides species complex</taxon>
    </lineage>
</organism>
<comment type="caution">
    <text evidence="5">The sequence shown here is derived from an EMBL/GenBank/DDBJ whole genome shotgun (WGS) entry which is preliminary data.</text>
</comment>
<dbReference type="PANTHER" id="PTHR33481:SF1">
    <property type="entry name" value="ENDONUCLEASE_EXONUCLEASE_PHOSPHATASE DOMAIN-CONTAINING PROTEIN-RELATED"/>
    <property type="match status" value="1"/>
</dbReference>
<evidence type="ECO:0000256" key="1">
    <source>
        <dbReference type="ARBA" id="ARBA00004173"/>
    </source>
</evidence>
<dbReference type="InterPro" id="IPR036691">
    <property type="entry name" value="Endo/exonu/phosph_ase_sf"/>
</dbReference>
<dbReference type="InterPro" id="IPR005135">
    <property type="entry name" value="Endo/exonuclease/phosphatase"/>
</dbReference>
<evidence type="ECO:0000256" key="3">
    <source>
        <dbReference type="SAM" id="MobiDB-lite"/>
    </source>
</evidence>
<name>A0A8H3W2H0_9PEZI</name>
<feature type="compositionally biased region" description="Polar residues" evidence="3">
    <location>
        <begin position="589"/>
        <end position="602"/>
    </location>
</feature>
<gene>
    <name evidence="5" type="ORF">GQ607_011728</name>
</gene>
<comment type="subcellular location">
    <subcellularLocation>
        <location evidence="1">Mitochondrion</location>
    </subcellularLocation>
</comment>
<sequence>MSDDHQISYPVLNSVLPQRPDSSTDDVIEAVLRDQQATPDLDDRLGFLQANVNKNWDRLNDLFEHVKSLDRAPAFIAIQDPPYDFATDSKRERAGYWCEAQHGWLKLNSKDEVEMENNVPMLASSRVAFYVHKSLALASWSVEWDKGANEHYVASLSLDLVGGDRIKVFNAYNRTRNTIAFNLLLREAVADYCILLGDFNLRHRAWSDRHLSDRATKQLEIETRLAGMRCLLKPKDFTFKRGETQTTIDLVFLGERLKDLCELFHVMRPRGFTTDHAVLETVLNVSPDRDHTPVLQIDKADPDVVRSEMATRLLAKFGDPSQLRQHQLSTTDKLDQFAKAFVVSAKAAIDATIPTIIRNPVGQKPPVRTRVVQERLLREEHALRVLYRQKRGTQAHKYAYAVWLDAVKQTNRFMRIASNVRKRTRSAQQAKDLSSLFAMARSARFYGKIRASPHMPWLKKPDGTACASSEENARCFRDAMWSDTSEERLAPTELPTTLLRSRASAASGHALSTPSRKKSKPKKKKTRKDEETTVCPPGQDGSSSTEPPADIAPSSGSPTSSVATSTSSDGSIPALASTTSMCSVRASPGSLSSCSHPVTQPSGPIASAEGTSLSSPPTTPSSTCTASSSPSPASQPALVAAAGPDSPSSSPASQPCSATIPESIRSSPSFSAIGSRPGSCDGTRNGARPLGSRHPLSTTRSKSRSRSPSRTDEISSSNEAGSSRAVNDSTNTQSPEPASLAGLLGDTVLSRKPDRNNSFQKAALLRALAKEGPPKVDEDTVSRIIRKLPSRKAAGPDGVPSDVLKMTLDVILPYLVHLFKACVNLNHHPECFKESYTVVLKKEGKDNYTLPKSYRPIALLACVGKALERLVADDLQRLALKYGLIPPTQYGFAGKSCTKALELIVNTVLNGWCATTTDKKWRTTLLGLDISGAFNHVNRQELIKVFAEKGIPLWAVRFVWSFLSDQCTCVKLPGHTSAKFWVNVGIPQGSPLSPILFALFAAPILDILQRQNLGRSRILLGLSYVDDTYIMVCTDDWEKNCRILEECHQKIVDWATPRGLRFDPAKYNVMHFRKPHGDLNAASAPQNIPNLPFLTEENLVKETDEGGLRILGVQVDHQLTWKWQIDQIEEKVRKKLNQLKRMSTSVSGPNLLHMRQLYLSTIRPIISYACPAWFMLGNDSSKTYNFRQPYIHRLDNLQNECLITVAGAYKKAPTVPLHKELHVDPIAVYLQRVAMSHRARNISTDDYDLINTTSFPFKREMTFLRSHPYKIDYDHARKLVEEAEQQLRESKPGLADATLIDMDPRKRSQVVNRYIRVQATLLSEHLWKAYRDRPRPSRTVAYGLRGRPVAAEGKWGAFNLKRYKGLSRAQSSILIQCRTGYIGLKAFLHPKNLADTDMCSCGQDEHTVEHLIFDCPSLASARKNLPIWKWRISRYHAHARQRRSLDDLLTDFSRAVSTWAIHHFGLDQFAWTDQHMIHGPSKKHSHFHCYPCSHPPSLLPSLLSASIVGEDHGDRRDYLILVFFVFIQLVELLPNLSHLLVMSELPVEFSPVLLVLLDASDLARLGEEACRDSTDEYVDSKTQ</sequence>
<dbReference type="Pfam" id="PF00078">
    <property type="entry name" value="RVT_1"/>
    <property type="match status" value="1"/>
</dbReference>
<dbReference type="GO" id="GO:0005739">
    <property type="term" value="C:mitochondrion"/>
    <property type="evidence" value="ECO:0007669"/>
    <property type="project" value="UniProtKB-SubCell"/>
</dbReference>